<dbReference type="FunFam" id="2.60.40.10:FF:002668">
    <property type="entry name" value="Uncharacterized protein, isoform B"/>
    <property type="match status" value="1"/>
</dbReference>
<evidence type="ECO:0000313" key="6">
    <source>
        <dbReference type="EMBL" id="CAD7005788.1"/>
    </source>
</evidence>
<evidence type="ECO:0000256" key="3">
    <source>
        <dbReference type="SAM" id="Phobius"/>
    </source>
</evidence>
<feature type="domain" description="Fibronectin type-III" evidence="5">
    <location>
        <begin position="39"/>
        <end position="130"/>
    </location>
</feature>
<dbReference type="PROSITE" id="PS50835">
    <property type="entry name" value="IG_LIKE"/>
    <property type="match status" value="1"/>
</dbReference>
<dbReference type="InterPro" id="IPR003961">
    <property type="entry name" value="FN3_dom"/>
</dbReference>
<dbReference type="InterPro" id="IPR007110">
    <property type="entry name" value="Ig-like_dom"/>
</dbReference>
<dbReference type="GO" id="GO:0016020">
    <property type="term" value="C:membrane"/>
    <property type="evidence" value="ECO:0007669"/>
    <property type="project" value="UniProtKB-SubCell"/>
</dbReference>
<dbReference type="AlphaFoldDB" id="A0A811V5G6"/>
<dbReference type="Pfam" id="PF01682">
    <property type="entry name" value="DB"/>
    <property type="match status" value="1"/>
</dbReference>
<dbReference type="GO" id="GO:0098609">
    <property type="term" value="P:cell-cell adhesion"/>
    <property type="evidence" value="ECO:0007669"/>
    <property type="project" value="TreeGrafter"/>
</dbReference>
<dbReference type="PROSITE" id="PS50853">
    <property type="entry name" value="FN3"/>
    <property type="match status" value="2"/>
</dbReference>
<dbReference type="Proteomes" id="UP000606786">
    <property type="component" value="Unassembled WGS sequence"/>
</dbReference>
<evidence type="ECO:0000313" key="7">
    <source>
        <dbReference type="Proteomes" id="UP000606786"/>
    </source>
</evidence>
<dbReference type="OrthoDB" id="5843172at2759"/>
<accession>A0A811V5G6</accession>
<gene>
    <name evidence="6" type="ORF">CCAP1982_LOCUS14137</name>
</gene>
<dbReference type="EMBL" id="CAJHJT010000034">
    <property type="protein sequence ID" value="CAD7005788.1"/>
    <property type="molecule type" value="Genomic_DNA"/>
</dbReference>
<evidence type="ECO:0000256" key="2">
    <source>
        <dbReference type="ARBA" id="ARBA00023157"/>
    </source>
</evidence>
<dbReference type="SMART" id="SM00408">
    <property type="entry name" value="IGc2"/>
    <property type="match status" value="2"/>
</dbReference>
<reference evidence="6" key="1">
    <citation type="submission" date="2020-11" db="EMBL/GenBank/DDBJ databases">
        <authorList>
            <person name="Whitehead M."/>
        </authorList>
    </citation>
    <scope>NUCLEOTIDE SEQUENCE</scope>
    <source>
        <strain evidence="6">EGII</strain>
    </source>
</reference>
<keyword evidence="7" id="KW-1185">Reference proteome</keyword>
<dbReference type="Pfam" id="PF13927">
    <property type="entry name" value="Ig_3"/>
    <property type="match status" value="1"/>
</dbReference>
<keyword evidence="3" id="KW-0812">Transmembrane</keyword>
<dbReference type="SMART" id="SM00409">
    <property type="entry name" value="IG"/>
    <property type="match status" value="1"/>
</dbReference>
<dbReference type="Pfam" id="PF00041">
    <property type="entry name" value="fn3"/>
    <property type="match status" value="2"/>
</dbReference>
<comment type="caution">
    <text evidence="6">The sequence shown here is derived from an EMBL/GenBank/DDBJ whole genome shotgun (WGS) entry which is preliminary data.</text>
</comment>
<proteinExistence type="predicted"/>
<dbReference type="InterPro" id="IPR002602">
    <property type="entry name" value="DB"/>
</dbReference>
<dbReference type="InterPro" id="IPR003598">
    <property type="entry name" value="Ig_sub2"/>
</dbReference>
<dbReference type="InterPro" id="IPR003599">
    <property type="entry name" value="Ig_sub"/>
</dbReference>
<dbReference type="InterPro" id="IPR036116">
    <property type="entry name" value="FN3_sf"/>
</dbReference>
<dbReference type="SUPFAM" id="SSF49265">
    <property type="entry name" value="Fibronectin type III"/>
    <property type="match status" value="1"/>
</dbReference>
<keyword evidence="3" id="KW-1133">Transmembrane helix</keyword>
<feature type="domain" description="Fibronectin type-III" evidence="5">
    <location>
        <begin position="428"/>
        <end position="541"/>
    </location>
</feature>
<dbReference type="PANTHER" id="PTHR44170:SF6">
    <property type="entry name" value="CONTACTIN"/>
    <property type="match status" value="1"/>
</dbReference>
<evidence type="ECO:0000259" key="4">
    <source>
        <dbReference type="PROSITE" id="PS50835"/>
    </source>
</evidence>
<name>A0A811V5G6_CERCA</name>
<dbReference type="SMART" id="SM00060">
    <property type="entry name" value="FN3"/>
    <property type="match status" value="2"/>
</dbReference>
<dbReference type="InterPro" id="IPR013783">
    <property type="entry name" value="Ig-like_fold"/>
</dbReference>
<dbReference type="InterPro" id="IPR036179">
    <property type="entry name" value="Ig-like_dom_sf"/>
</dbReference>
<keyword evidence="2" id="KW-1015">Disulfide bond</keyword>
<feature type="domain" description="Ig-like" evidence="4">
    <location>
        <begin position="221"/>
        <end position="318"/>
    </location>
</feature>
<protein>
    <submittedName>
        <fullName evidence="6">(Mediterranean fruit fly) hypothetical protein</fullName>
    </submittedName>
</protein>
<dbReference type="PANTHER" id="PTHR44170">
    <property type="entry name" value="PROTEIN SIDEKICK"/>
    <property type="match status" value="1"/>
</dbReference>
<dbReference type="Gene3D" id="2.60.40.10">
    <property type="entry name" value="Immunoglobulins"/>
    <property type="match status" value="4"/>
</dbReference>
<keyword evidence="3" id="KW-0472">Membrane</keyword>
<dbReference type="SUPFAM" id="SSF48726">
    <property type="entry name" value="Immunoglobulin"/>
    <property type="match status" value="2"/>
</dbReference>
<evidence type="ECO:0000259" key="5">
    <source>
        <dbReference type="PROSITE" id="PS50853"/>
    </source>
</evidence>
<keyword evidence="1" id="KW-0677">Repeat</keyword>
<organism evidence="6 7">
    <name type="scientific">Ceratitis capitata</name>
    <name type="common">Mediterranean fruit fly</name>
    <name type="synonym">Tephritis capitata</name>
    <dbReference type="NCBI Taxonomy" id="7213"/>
    <lineage>
        <taxon>Eukaryota</taxon>
        <taxon>Metazoa</taxon>
        <taxon>Ecdysozoa</taxon>
        <taxon>Arthropoda</taxon>
        <taxon>Hexapoda</taxon>
        <taxon>Insecta</taxon>
        <taxon>Pterygota</taxon>
        <taxon>Neoptera</taxon>
        <taxon>Endopterygota</taxon>
        <taxon>Diptera</taxon>
        <taxon>Brachycera</taxon>
        <taxon>Muscomorpha</taxon>
        <taxon>Tephritoidea</taxon>
        <taxon>Tephritidae</taxon>
        <taxon>Ceratitis</taxon>
        <taxon>Ceratitis</taxon>
    </lineage>
</organism>
<evidence type="ECO:0000256" key="1">
    <source>
        <dbReference type="ARBA" id="ARBA00022737"/>
    </source>
</evidence>
<sequence>MVVTRGRYGTALPSSMLLINTTDDKNAKFNNNTYGAPSPPHSLSITSHSATWMQLTWQPPEYSHPHEKITYRIYHKPMKSEKFNKIETRVAWLRMSNLKPSSQHILYVEAVGEHATSLPSETLVAWTDPALPAFVDPPTVHPADNIPEGGSMTILCLALGNPAPTISLYVGGHLVRQDTSRHMVTVIHNVSADMEHISCYADNGYGVPMQATRRVNICYAPKITAAGITVASLGDDVELRCTVDAKPTPKTIFWRDHDGRVPVIQGGHFDISTKINESHTNLHTMSLRINKVLATDVGDYFCHAENAFGSSTTAVSVRIRTTPALGRNVSECCRQMNVSLACSAACSYYVDIEAIADKPECIVDFDKLMKCAADGSDHRSCCADANVPRKCLNWCRGDAVRSKEICSLQYSRTIVGCFEMNRDKLPGPPENIAVSVMSDNEVMIRWDPPQKNPNVVEGYRIFYHEAAILAPDSSESSGDGIAYNTTNLLNSTEIRRIDVKDTTVNINGLKKDVLYELVVKAGNSFGASILTEPVKFTLGDHHVTSATTYSNTVGTISGIVASILALLLAAAAIVFYRRHRAHNGKAGNGVAFENPTYTRGLEQVQLPTVTSAITHAGSTAQTAQREGIVNDANADAHTQCNEVNPTIYEELKLGQEGAGFKKLVP</sequence>
<feature type="transmembrane region" description="Helical" evidence="3">
    <location>
        <begin position="556"/>
        <end position="576"/>
    </location>
</feature>
<dbReference type="CDD" id="cd00063">
    <property type="entry name" value="FN3"/>
    <property type="match status" value="2"/>
</dbReference>